<evidence type="ECO:0000256" key="4">
    <source>
        <dbReference type="ARBA" id="ARBA00022777"/>
    </source>
</evidence>
<dbReference type="GO" id="GO:0005524">
    <property type="term" value="F:ATP binding"/>
    <property type="evidence" value="ECO:0007669"/>
    <property type="project" value="UniProtKB-KW"/>
</dbReference>
<dbReference type="GO" id="GO:0044281">
    <property type="term" value="P:small molecule metabolic process"/>
    <property type="evidence" value="ECO:0007669"/>
    <property type="project" value="UniProtKB-ARBA"/>
</dbReference>
<dbReference type="EMBL" id="AZHO01000014">
    <property type="protein sequence ID" value="KMT59739.1"/>
    <property type="molecule type" value="Genomic_DNA"/>
</dbReference>
<name>A0A0J8GFG1_9LIST</name>
<accession>A0A0J8GFG1</accession>
<dbReference type="Proteomes" id="UP000052258">
    <property type="component" value="Unassembled WGS sequence"/>
</dbReference>
<dbReference type="GO" id="GO:2001059">
    <property type="term" value="P:D-tagatose 6-phosphate catabolic process"/>
    <property type="evidence" value="ECO:0007669"/>
    <property type="project" value="UniProtKB-UniPathway"/>
</dbReference>
<dbReference type="PATRIC" id="fig|1430899.3.peg.1465"/>
<reference evidence="8 9" key="1">
    <citation type="journal article" date="2015" name="Genome Biol. Evol.">
        <title>Comparative Genomics of Listeria Sensu Lato: Genus-Wide Differences in Evolutionary Dynamics and the Progressive Gain of Complex, Potentially Pathogenicity-Related Traits through Lateral Gene Transfer.</title>
        <authorList>
            <person name="Chiara M."/>
            <person name="Caruso M."/>
            <person name="D'Erchia A.M."/>
            <person name="Manzari C."/>
            <person name="Fraccalvieri R."/>
            <person name="Goffredo E."/>
            <person name="Latorre L."/>
            <person name="Miccolupo A."/>
            <person name="Padalino I."/>
            <person name="Santagada G."/>
            <person name="Chiocco D."/>
            <person name="Pesole G."/>
            <person name="Horner D.S."/>
            <person name="Parisi A."/>
        </authorList>
    </citation>
    <scope>NUCLEOTIDE SEQUENCE [LARGE SCALE GENOMIC DNA]</scope>
    <source>
        <strain evidence="8 9">1991</strain>
    </source>
</reference>
<evidence type="ECO:0000256" key="6">
    <source>
        <dbReference type="PIRNR" id="PIRNR000535"/>
    </source>
</evidence>
<sequence length="310" mass="34776">MIYTITLNPAIDRLLFIRGELEKRKTNRVVRTEFDCGGKGLHVSHVLNQYHIPNLALGFIGEQNRPEFLDILNKRAISHCFFVEPAKWTRECFVVISETSSGSTMMPEAGFTVSQKNKEKLLFFIKERVQKDDYVVIAGSPPPEFTLDDFKTLFSAVKETGAFLACDLSGEFLLYAAKNGVDFLKPNEEEVKILGHKANEDVLQNIRLLMGKIRYFVVSLGKKGSYVAHNNKIYRVIAPQVTEKSDTGAGDAFVGGFIAGLFENLSIEEVIRKATSVAASKVQYMDSSTFSLEEVEHFKKEISIIEVEGM</sequence>
<dbReference type="FunFam" id="3.40.1190.20:FF:000001">
    <property type="entry name" value="Phosphofructokinase"/>
    <property type="match status" value="1"/>
</dbReference>
<dbReference type="NCBIfam" id="TIGR03168">
    <property type="entry name" value="1-PFK"/>
    <property type="match status" value="1"/>
</dbReference>
<dbReference type="Gene3D" id="3.40.1190.20">
    <property type="match status" value="1"/>
</dbReference>
<comment type="catalytic activity">
    <reaction evidence="6">
        <text>D-tagatofuranose 6-phosphate + ATP = D-tagatofuranose 1,6-bisphosphate + ADP + H(+)</text>
        <dbReference type="Rhea" id="RHEA:12420"/>
        <dbReference type="ChEBI" id="CHEBI:15378"/>
        <dbReference type="ChEBI" id="CHEBI:30616"/>
        <dbReference type="ChEBI" id="CHEBI:58694"/>
        <dbReference type="ChEBI" id="CHEBI:58695"/>
        <dbReference type="ChEBI" id="CHEBI:456216"/>
        <dbReference type="EC" id="2.7.1.144"/>
    </reaction>
</comment>
<dbReference type="PANTHER" id="PTHR46566">
    <property type="entry name" value="1-PHOSPHOFRUCTOKINASE-RELATED"/>
    <property type="match status" value="1"/>
</dbReference>
<feature type="domain" description="Carbohydrate kinase PfkB" evidence="7">
    <location>
        <begin position="8"/>
        <end position="289"/>
    </location>
</feature>
<dbReference type="UniPathway" id="UPA00704">
    <property type="reaction ID" value="UER00715"/>
</dbReference>
<dbReference type="CDD" id="cd01164">
    <property type="entry name" value="FruK_PfkB_like"/>
    <property type="match status" value="1"/>
</dbReference>
<dbReference type="GO" id="GO:0016052">
    <property type="term" value="P:carbohydrate catabolic process"/>
    <property type="evidence" value="ECO:0007669"/>
    <property type="project" value="UniProtKB-ARBA"/>
</dbReference>
<keyword evidence="4" id="KW-0418">Kinase</keyword>
<dbReference type="InterPro" id="IPR011611">
    <property type="entry name" value="PfkB_dom"/>
</dbReference>
<dbReference type="SUPFAM" id="SSF53613">
    <property type="entry name" value="Ribokinase-like"/>
    <property type="match status" value="1"/>
</dbReference>
<evidence type="ECO:0000256" key="3">
    <source>
        <dbReference type="ARBA" id="ARBA00022741"/>
    </source>
</evidence>
<evidence type="ECO:0000313" key="9">
    <source>
        <dbReference type="Proteomes" id="UP000052258"/>
    </source>
</evidence>
<dbReference type="PIRSF" id="PIRSF000535">
    <property type="entry name" value="1PFK/6PFK/LacC"/>
    <property type="match status" value="1"/>
</dbReference>
<evidence type="ECO:0000313" key="8">
    <source>
        <dbReference type="EMBL" id="KMT59739.1"/>
    </source>
</evidence>
<comment type="caution">
    <text evidence="8">The sequence shown here is derived from an EMBL/GenBank/DDBJ whole genome shotgun (WGS) entry which is preliminary data.</text>
</comment>
<dbReference type="RefSeq" id="WP_007473490.1">
    <property type="nucleotide sequence ID" value="NZ_KQ130615.1"/>
</dbReference>
<dbReference type="GO" id="GO:0009024">
    <property type="term" value="F:tagatose-6-phosphate kinase activity"/>
    <property type="evidence" value="ECO:0007669"/>
    <property type="project" value="UniProtKB-EC"/>
</dbReference>
<dbReference type="GO" id="GO:0008443">
    <property type="term" value="F:phosphofructokinase activity"/>
    <property type="evidence" value="ECO:0007669"/>
    <property type="project" value="TreeGrafter"/>
</dbReference>
<evidence type="ECO:0000256" key="1">
    <source>
        <dbReference type="ARBA" id="ARBA00005380"/>
    </source>
</evidence>
<protein>
    <recommendedName>
        <fullName evidence="6">Tagatose-6-phosphate kinase</fullName>
        <ecNumber evidence="6">2.7.1.144</ecNumber>
    </recommendedName>
</protein>
<keyword evidence="6" id="KW-0423">Lactose metabolism</keyword>
<comment type="pathway">
    <text evidence="6">Carbohydrate metabolism; D-tagatose 6-phosphate degradation; D-glyceraldehyde 3-phosphate and glycerone phosphate from D-tagatose 6-phosphate: step 1/2.</text>
</comment>
<evidence type="ECO:0000256" key="5">
    <source>
        <dbReference type="ARBA" id="ARBA00022840"/>
    </source>
</evidence>
<comment type="similarity">
    <text evidence="1">Belongs to the carbohydrate kinase pfkB family.</text>
</comment>
<dbReference type="PANTHER" id="PTHR46566:SF1">
    <property type="entry name" value="1-PHOSPHOFRUCTOKINASE"/>
    <property type="match status" value="1"/>
</dbReference>
<dbReference type="GO" id="GO:0005829">
    <property type="term" value="C:cytosol"/>
    <property type="evidence" value="ECO:0007669"/>
    <property type="project" value="TreeGrafter"/>
</dbReference>
<keyword evidence="2 6" id="KW-0808">Transferase</keyword>
<keyword evidence="5 6" id="KW-0067">ATP-binding</keyword>
<gene>
    <name evidence="8" type="ORF">X560_1268</name>
</gene>
<dbReference type="EC" id="2.7.1.144" evidence="6"/>
<proteinExistence type="inferred from homology"/>
<dbReference type="OrthoDB" id="9801219at2"/>
<evidence type="ECO:0000259" key="7">
    <source>
        <dbReference type="Pfam" id="PF00294"/>
    </source>
</evidence>
<evidence type="ECO:0000256" key="2">
    <source>
        <dbReference type="ARBA" id="ARBA00022679"/>
    </source>
</evidence>
<dbReference type="AlphaFoldDB" id="A0A0J8GFG1"/>
<dbReference type="Pfam" id="PF00294">
    <property type="entry name" value="PfkB"/>
    <property type="match status" value="1"/>
</dbReference>
<organism evidence="8 9">
    <name type="scientific">Listeria fleischmannii 1991</name>
    <dbReference type="NCBI Taxonomy" id="1430899"/>
    <lineage>
        <taxon>Bacteria</taxon>
        <taxon>Bacillati</taxon>
        <taxon>Bacillota</taxon>
        <taxon>Bacilli</taxon>
        <taxon>Bacillales</taxon>
        <taxon>Listeriaceae</taxon>
        <taxon>Listeria</taxon>
    </lineage>
</organism>
<keyword evidence="3 6" id="KW-0547">Nucleotide-binding</keyword>
<dbReference type="GO" id="GO:0005988">
    <property type="term" value="P:lactose metabolic process"/>
    <property type="evidence" value="ECO:0007669"/>
    <property type="project" value="UniProtKB-KW"/>
</dbReference>
<dbReference type="InterPro" id="IPR029056">
    <property type="entry name" value="Ribokinase-like"/>
</dbReference>
<comment type="similarity">
    <text evidence="6">Belongs to the carbohydrate kinase PfkB family. LacC subfamily.</text>
</comment>
<dbReference type="InterPro" id="IPR017583">
    <property type="entry name" value="Tagatose/fructose_Pkinase"/>
</dbReference>
<keyword evidence="9" id="KW-1185">Reference proteome</keyword>